<evidence type="ECO:0000313" key="9">
    <source>
        <dbReference type="EMBL" id="MDO1447342.1"/>
    </source>
</evidence>
<comment type="catalytic activity">
    <reaction evidence="7">
        <text>L-isoleucine + 2-oxoglutarate = (S)-3-methyl-2-oxopentanoate + L-glutamate</text>
        <dbReference type="Rhea" id="RHEA:24801"/>
        <dbReference type="ChEBI" id="CHEBI:16810"/>
        <dbReference type="ChEBI" id="CHEBI:29985"/>
        <dbReference type="ChEBI" id="CHEBI:35146"/>
        <dbReference type="ChEBI" id="CHEBI:58045"/>
        <dbReference type="EC" id="2.6.1.42"/>
    </reaction>
</comment>
<evidence type="ECO:0000256" key="2">
    <source>
        <dbReference type="ARBA" id="ARBA00004931"/>
    </source>
</evidence>
<organism evidence="9 10">
    <name type="scientific">Rhodocytophaga aerolata</name>
    <dbReference type="NCBI Taxonomy" id="455078"/>
    <lineage>
        <taxon>Bacteria</taxon>
        <taxon>Pseudomonadati</taxon>
        <taxon>Bacteroidota</taxon>
        <taxon>Cytophagia</taxon>
        <taxon>Cytophagales</taxon>
        <taxon>Rhodocytophagaceae</taxon>
        <taxon>Rhodocytophaga</taxon>
    </lineage>
</organism>
<evidence type="ECO:0000256" key="5">
    <source>
        <dbReference type="ARBA" id="ARBA00013053"/>
    </source>
</evidence>
<comment type="pathway">
    <text evidence="3">Amino-acid biosynthesis; L-leucine biosynthesis; L-leucine from 3-methyl-2-oxobutanoate: step 4/4.</text>
</comment>
<keyword evidence="9" id="KW-0808">Transferase</keyword>
<dbReference type="CDD" id="cd00449">
    <property type="entry name" value="PLPDE_IV"/>
    <property type="match status" value="1"/>
</dbReference>
<reference evidence="9" key="1">
    <citation type="submission" date="2023-07" db="EMBL/GenBank/DDBJ databases">
        <title>The genome sequence of Rhodocytophaga aerolata KACC 12507.</title>
        <authorList>
            <person name="Zhang X."/>
        </authorList>
    </citation>
    <scope>NUCLEOTIDE SEQUENCE</scope>
    <source>
        <strain evidence="9">KACC 12507</strain>
    </source>
</reference>
<gene>
    <name evidence="9" type="ORF">Q0590_13825</name>
</gene>
<comment type="pathway">
    <text evidence="1">Amino-acid biosynthesis; L-isoleucine biosynthesis; L-isoleucine from 2-oxobutanoate: step 4/4.</text>
</comment>
<dbReference type="InterPro" id="IPR043132">
    <property type="entry name" value="BCAT-like_C"/>
</dbReference>
<comment type="catalytic activity">
    <reaction evidence="8">
        <text>L-leucine + 2-oxoglutarate = 4-methyl-2-oxopentanoate + L-glutamate</text>
        <dbReference type="Rhea" id="RHEA:18321"/>
        <dbReference type="ChEBI" id="CHEBI:16810"/>
        <dbReference type="ChEBI" id="CHEBI:17865"/>
        <dbReference type="ChEBI" id="CHEBI:29985"/>
        <dbReference type="ChEBI" id="CHEBI:57427"/>
        <dbReference type="EC" id="2.6.1.42"/>
    </reaction>
</comment>
<dbReference type="InterPro" id="IPR050571">
    <property type="entry name" value="Class-IV_PLP-Dep_Aminotrnsfr"/>
</dbReference>
<evidence type="ECO:0000256" key="1">
    <source>
        <dbReference type="ARBA" id="ARBA00004824"/>
    </source>
</evidence>
<dbReference type="InterPro" id="IPR001544">
    <property type="entry name" value="Aminotrans_IV"/>
</dbReference>
<dbReference type="EC" id="2.6.1.42" evidence="5"/>
<dbReference type="PANTHER" id="PTHR42743">
    <property type="entry name" value="AMINO-ACID AMINOTRANSFERASE"/>
    <property type="match status" value="1"/>
</dbReference>
<name>A0ABT8R9A2_9BACT</name>
<evidence type="ECO:0000256" key="8">
    <source>
        <dbReference type="ARBA" id="ARBA00049229"/>
    </source>
</evidence>
<dbReference type="Gene3D" id="3.30.470.10">
    <property type="match status" value="1"/>
</dbReference>
<keyword evidence="9" id="KW-0032">Aminotransferase</keyword>
<proteinExistence type="inferred from homology"/>
<dbReference type="PANTHER" id="PTHR42743:SF11">
    <property type="entry name" value="AMINODEOXYCHORISMATE LYASE"/>
    <property type="match status" value="1"/>
</dbReference>
<comment type="caution">
    <text evidence="9">The sequence shown here is derived from an EMBL/GenBank/DDBJ whole genome shotgun (WGS) entry which is preliminary data.</text>
</comment>
<comment type="pathway">
    <text evidence="2">Amino-acid biosynthesis; L-valine biosynthesis; L-valine from pyruvate: step 4/4.</text>
</comment>
<dbReference type="InterPro" id="IPR043131">
    <property type="entry name" value="BCAT-like_N"/>
</dbReference>
<evidence type="ECO:0000256" key="7">
    <source>
        <dbReference type="ARBA" id="ARBA00048798"/>
    </source>
</evidence>
<evidence type="ECO:0000256" key="6">
    <source>
        <dbReference type="ARBA" id="ARBA00048212"/>
    </source>
</evidence>
<dbReference type="Gene3D" id="3.20.10.10">
    <property type="entry name" value="D-amino Acid Aminotransferase, subunit A, domain 2"/>
    <property type="match status" value="1"/>
</dbReference>
<evidence type="ECO:0000256" key="3">
    <source>
        <dbReference type="ARBA" id="ARBA00005072"/>
    </source>
</evidence>
<comment type="catalytic activity">
    <reaction evidence="6">
        <text>L-valine + 2-oxoglutarate = 3-methyl-2-oxobutanoate + L-glutamate</text>
        <dbReference type="Rhea" id="RHEA:24813"/>
        <dbReference type="ChEBI" id="CHEBI:11851"/>
        <dbReference type="ChEBI" id="CHEBI:16810"/>
        <dbReference type="ChEBI" id="CHEBI:29985"/>
        <dbReference type="ChEBI" id="CHEBI:57762"/>
        <dbReference type="EC" id="2.6.1.42"/>
    </reaction>
</comment>
<dbReference type="InterPro" id="IPR036038">
    <property type="entry name" value="Aminotransferase-like"/>
</dbReference>
<dbReference type="Proteomes" id="UP001168528">
    <property type="component" value="Unassembled WGS sequence"/>
</dbReference>
<dbReference type="Pfam" id="PF01063">
    <property type="entry name" value="Aminotran_4"/>
    <property type="match status" value="1"/>
</dbReference>
<dbReference type="EMBL" id="JAUKPO010000007">
    <property type="protein sequence ID" value="MDO1447342.1"/>
    <property type="molecule type" value="Genomic_DNA"/>
</dbReference>
<protein>
    <recommendedName>
        <fullName evidence="5">branched-chain-amino-acid transaminase</fullName>
        <ecNumber evidence="5">2.6.1.42</ecNumber>
    </recommendedName>
</protein>
<evidence type="ECO:0000256" key="4">
    <source>
        <dbReference type="ARBA" id="ARBA00009320"/>
    </source>
</evidence>
<dbReference type="RefSeq" id="WP_302038147.1">
    <property type="nucleotide sequence ID" value="NZ_JAUKPO010000007.1"/>
</dbReference>
<evidence type="ECO:0000313" key="10">
    <source>
        <dbReference type="Proteomes" id="UP001168528"/>
    </source>
</evidence>
<dbReference type="SUPFAM" id="SSF56752">
    <property type="entry name" value="D-aminoacid aminotransferase-like PLP-dependent enzymes"/>
    <property type="match status" value="1"/>
</dbReference>
<comment type="similarity">
    <text evidence="4">Belongs to the class-IV pyridoxal-phosphate-dependent aminotransferase family.</text>
</comment>
<sequence length="271" mass="30610">MNIIYNFEWAKEFSLMPEPGNRAFQYGDGLFETIIYKQGQTRFLEDHYTRLMQGANAFGMQVPIQFSLPYLQESIQAIVRANNLGNSARIRIHMWRKAGGTYTPLHHEAEFCITAHTLSATASAVKENVYFYEDIRLVASPLSRFKTCNALPYVMAGIAMKQKGAHDMILLDVYGHISECVASNLFWIKENVLYTPGLASGCIEGIMRKQIFRKAPELQVPIQEGLFFKEDLLSAEAVFCCNVAGIQVIRQVAGEVFQEKHPVFEELLAIG</sequence>
<accession>A0ABT8R9A2</accession>
<keyword evidence="10" id="KW-1185">Reference proteome</keyword>
<dbReference type="GO" id="GO:0008483">
    <property type="term" value="F:transaminase activity"/>
    <property type="evidence" value="ECO:0007669"/>
    <property type="project" value="UniProtKB-KW"/>
</dbReference>